<dbReference type="AlphaFoldDB" id="A0A4S8L3E8"/>
<keyword evidence="2" id="KW-1185">Reference proteome</keyword>
<protein>
    <submittedName>
        <fullName evidence="1">Uncharacterized protein</fullName>
    </submittedName>
</protein>
<evidence type="ECO:0000313" key="2">
    <source>
        <dbReference type="Proteomes" id="UP000297245"/>
    </source>
</evidence>
<reference evidence="1 2" key="1">
    <citation type="journal article" date="2019" name="Nat. Ecol. Evol.">
        <title>Megaphylogeny resolves global patterns of mushroom evolution.</title>
        <authorList>
            <person name="Varga T."/>
            <person name="Krizsan K."/>
            <person name="Foldi C."/>
            <person name="Dima B."/>
            <person name="Sanchez-Garcia M."/>
            <person name="Sanchez-Ramirez S."/>
            <person name="Szollosi G.J."/>
            <person name="Szarkandi J.G."/>
            <person name="Papp V."/>
            <person name="Albert L."/>
            <person name="Andreopoulos W."/>
            <person name="Angelini C."/>
            <person name="Antonin V."/>
            <person name="Barry K.W."/>
            <person name="Bougher N.L."/>
            <person name="Buchanan P."/>
            <person name="Buyck B."/>
            <person name="Bense V."/>
            <person name="Catcheside P."/>
            <person name="Chovatia M."/>
            <person name="Cooper J."/>
            <person name="Damon W."/>
            <person name="Desjardin D."/>
            <person name="Finy P."/>
            <person name="Geml J."/>
            <person name="Haridas S."/>
            <person name="Hughes K."/>
            <person name="Justo A."/>
            <person name="Karasinski D."/>
            <person name="Kautmanova I."/>
            <person name="Kiss B."/>
            <person name="Kocsube S."/>
            <person name="Kotiranta H."/>
            <person name="LaButti K.M."/>
            <person name="Lechner B.E."/>
            <person name="Liimatainen K."/>
            <person name="Lipzen A."/>
            <person name="Lukacs Z."/>
            <person name="Mihaltcheva S."/>
            <person name="Morgado L.N."/>
            <person name="Niskanen T."/>
            <person name="Noordeloos M.E."/>
            <person name="Ohm R.A."/>
            <person name="Ortiz-Santana B."/>
            <person name="Ovrebo C."/>
            <person name="Racz N."/>
            <person name="Riley R."/>
            <person name="Savchenko A."/>
            <person name="Shiryaev A."/>
            <person name="Soop K."/>
            <person name="Spirin V."/>
            <person name="Szebenyi C."/>
            <person name="Tomsovsky M."/>
            <person name="Tulloss R.E."/>
            <person name="Uehling J."/>
            <person name="Grigoriev I.V."/>
            <person name="Vagvolgyi C."/>
            <person name="Papp T."/>
            <person name="Martin F.M."/>
            <person name="Miettinen O."/>
            <person name="Hibbett D.S."/>
            <person name="Nagy L.G."/>
        </authorList>
    </citation>
    <scope>NUCLEOTIDE SEQUENCE [LARGE SCALE GENOMIC DNA]</scope>
    <source>
        <strain evidence="1 2">CBS 962.96</strain>
    </source>
</reference>
<name>A0A4S8L3E8_DENBC</name>
<dbReference type="Proteomes" id="UP000297245">
    <property type="component" value="Unassembled WGS sequence"/>
</dbReference>
<gene>
    <name evidence="1" type="ORF">K435DRAFT_440058</name>
</gene>
<accession>A0A4S8L3E8</accession>
<dbReference type="EMBL" id="ML179703">
    <property type="protein sequence ID" value="THU82861.1"/>
    <property type="molecule type" value="Genomic_DNA"/>
</dbReference>
<proteinExistence type="predicted"/>
<evidence type="ECO:0000313" key="1">
    <source>
        <dbReference type="EMBL" id="THU82861.1"/>
    </source>
</evidence>
<sequence>MPSGIAVFLCSGSTLPQSTSLSRMVQTITSLLSLRQLTSLDAFSHLGSHSPDSHGDLQKHCSLFDFKLMLTLISVKWLLGDGYGLSDGNSLC</sequence>
<organism evidence="1 2">
    <name type="scientific">Dendrothele bispora (strain CBS 962.96)</name>
    <dbReference type="NCBI Taxonomy" id="1314807"/>
    <lineage>
        <taxon>Eukaryota</taxon>
        <taxon>Fungi</taxon>
        <taxon>Dikarya</taxon>
        <taxon>Basidiomycota</taxon>
        <taxon>Agaricomycotina</taxon>
        <taxon>Agaricomycetes</taxon>
        <taxon>Agaricomycetidae</taxon>
        <taxon>Agaricales</taxon>
        <taxon>Agaricales incertae sedis</taxon>
        <taxon>Dendrothele</taxon>
    </lineage>
</organism>